<dbReference type="Gene3D" id="3.40.50.2000">
    <property type="entry name" value="Glycogen Phosphorylase B"/>
    <property type="match status" value="2"/>
</dbReference>
<dbReference type="Proteomes" id="UP001447857">
    <property type="component" value="Chromosome"/>
</dbReference>
<proteinExistence type="predicted"/>
<protein>
    <recommendedName>
        <fullName evidence="3">Glycosyl transferase family 1 domain-containing protein</fullName>
    </recommendedName>
</protein>
<dbReference type="SUPFAM" id="SSF53756">
    <property type="entry name" value="UDP-Glycosyltransferase/glycogen phosphorylase"/>
    <property type="match status" value="1"/>
</dbReference>
<evidence type="ECO:0008006" key="3">
    <source>
        <dbReference type="Google" id="ProtNLM"/>
    </source>
</evidence>
<sequence>MEKNKKKILVLGIGQSNFLNQLYGEILKINNDFSFHIDTYTHLPNDKYNESNNVFKENLDFEQHYKSISKWRRALIFLKSFKKKFYKETFLFELNQKKAIRKALKVCMKYALKEYVYENYIQTKKFDVLHFHFCSFYNLEYLHFVEKETKVICSFWGSDLFRMGNVYNDYYVGRALNKATLITVQSPEMALVIKAKYGMHLSDKIKDVRFTISTEIYNAINLNRSNRQLLAKFKEKYKIKDYLVALGHNAFKENNHLKMIQVLNSLPDEYKNKISFVLHLGYGGELQYLKELKIAIQQYNSLDIIIINDFLIPEEISKLRLITNVMIQAPESDALSGAMTEVLYAGNNVIAGGWLPYGILRRNNIHFEEIDKFEELPLKLKKLIDNLESNLNTGITNMQSIEAFLFPERTSNDWINLFSFICE</sequence>
<keyword evidence="2" id="KW-1185">Reference proteome</keyword>
<name>A0ABZ2QBM4_9FLAO</name>
<gene>
    <name evidence="1" type="ORF">V6624_01640</name>
</gene>
<evidence type="ECO:0000313" key="2">
    <source>
        <dbReference type="Proteomes" id="UP001447857"/>
    </source>
</evidence>
<accession>A0ABZ2QBM4</accession>
<dbReference type="RefSeq" id="WP_111285088.1">
    <property type="nucleotide sequence ID" value="NZ_CP147988.1"/>
</dbReference>
<dbReference type="EMBL" id="CP147988">
    <property type="protein sequence ID" value="WXK50338.1"/>
    <property type="molecule type" value="Genomic_DNA"/>
</dbReference>
<evidence type="ECO:0000313" key="1">
    <source>
        <dbReference type="EMBL" id="WXK50338.1"/>
    </source>
</evidence>
<reference evidence="1 2" key="1">
    <citation type="submission" date="2024-02" db="EMBL/GenBank/DDBJ databases">
        <title>complete genome of Flavobacterium ginsenosidimutans Str. YTB16.</title>
        <authorList>
            <person name="Wang Q."/>
        </authorList>
    </citation>
    <scope>NUCLEOTIDE SEQUENCE [LARGE SCALE GENOMIC DNA]</scope>
    <source>
        <strain evidence="1 2">YTB16</strain>
    </source>
</reference>
<organism evidence="1 2">
    <name type="scientific">Flavobacterium ginsenosidimutans</name>
    <dbReference type="NCBI Taxonomy" id="687844"/>
    <lineage>
        <taxon>Bacteria</taxon>
        <taxon>Pseudomonadati</taxon>
        <taxon>Bacteroidota</taxon>
        <taxon>Flavobacteriia</taxon>
        <taxon>Flavobacteriales</taxon>
        <taxon>Flavobacteriaceae</taxon>
        <taxon>Flavobacterium</taxon>
    </lineage>
</organism>